<protein>
    <submittedName>
        <fullName evidence="1">Uncharacterized protein</fullName>
    </submittedName>
</protein>
<organism evidence="1 2">
    <name type="scientific">Paenibacillus cineris</name>
    <dbReference type="NCBI Taxonomy" id="237530"/>
    <lineage>
        <taxon>Bacteria</taxon>
        <taxon>Bacillati</taxon>
        <taxon>Bacillota</taxon>
        <taxon>Bacilli</taxon>
        <taxon>Bacillales</taxon>
        <taxon>Paenibacillaceae</taxon>
        <taxon>Paenibacillus</taxon>
    </lineage>
</organism>
<dbReference type="Proteomes" id="UP000676601">
    <property type="component" value="Unassembled WGS sequence"/>
</dbReference>
<comment type="caution">
    <text evidence="1">The sequence shown here is derived from an EMBL/GenBank/DDBJ whole genome shotgun (WGS) entry which is preliminary data.</text>
</comment>
<keyword evidence="2" id="KW-1185">Reference proteome</keyword>
<evidence type="ECO:0000313" key="1">
    <source>
        <dbReference type="EMBL" id="GIO56358.1"/>
    </source>
</evidence>
<gene>
    <name evidence="1" type="ORF">J21TS7_46760</name>
</gene>
<dbReference type="EMBL" id="BORU01000002">
    <property type="protein sequence ID" value="GIO56358.1"/>
    <property type="molecule type" value="Genomic_DNA"/>
</dbReference>
<reference evidence="1 2" key="1">
    <citation type="submission" date="2021-03" db="EMBL/GenBank/DDBJ databases">
        <title>Antimicrobial resistance genes in bacteria isolated from Japanese honey, and their potential for conferring macrolide and lincosamide resistance in the American foulbrood pathogen Paenibacillus larvae.</title>
        <authorList>
            <person name="Okamoto M."/>
            <person name="Kumagai M."/>
            <person name="Kanamori H."/>
            <person name="Takamatsu D."/>
        </authorList>
    </citation>
    <scope>NUCLEOTIDE SEQUENCE [LARGE SCALE GENOMIC DNA]</scope>
    <source>
        <strain evidence="1 2">J21TS7</strain>
    </source>
</reference>
<proteinExistence type="predicted"/>
<sequence length="59" mass="6620">MNLFARSGADPLVVVVINVEELFLHVAKTSIHIFELWRITGKVARLEKAAENKLLSIAF</sequence>
<accession>A0ABQ4LIL5</accession>
<evidence type="ECO:0000313" key="2">
    <source>
        <dbReference type="Proteomes" id="UP000676601"/>
    </source>
</evidence>
<name>A0ABQ4LIL5_9BACL</name>